<evidence type="ECO:0000256" key="2">
    <source>
        <dbReference type="ARBA" id="ARBA00023125"/>
    </source>
</evidence>
<keyword evidence="2 4" id="KW-0238">DNA-binding</keyword>
<evidence type="ECO:0000256" key="1">
    <source>
        <dbReference type="ARBA" id="ARBA00023015"/>
    </source>
</evidence>
<feature type="DNA-binding region" description="H-T-H motif" evidence="4">
    <location>
        <begin position="29"/>
        <end position="48"/>
    </location>
</feature>
<dbReference type="Gene3D" id="1.10.357.10">
    <property type="entry name" value="Tetracycline Repressor, domain 2"/>
    <property type="match status" value="1"/>
</dbReference>
<evidence type="ECO:0000313" key="7">
    <source>
        <dbReference type="Proteomes" id="UP000596739"/>
    </source>
</evidence>
<protein>
    <submittedName>
        <fullName evidence="6">TetR/AcrR family transcriptional regulator</fullName>
    </submittedName>
</protein>
<dbReference type="Pfam" id="PF17922">
    <property type="entry name" value="TetR_C_17"/>
    <property type="match status" value="1"/>
</dbReference>
<dbReference type="PRINTS" id="PR00455">
    <property type="entry name" value="HTHTETR"/>
</dbReference>
<dbReference type="InterPro" id="IPR001647">
    <property type="entry name" value="HTH_TetR"/>
</dbReference>
<evidence type="ECO:0000259" key="5">
    <source>
        <dbReference type="PROSITE" id="PS50977"/>
    </source>
</evidence>
<keyword evidence="3" id="KW-0804">Transcription</keyword>
<keyword evidence="7" id="KW-1185">Reference proteome</keyword>
<dbReference type="InterPro" id="IPR009057">
    <property type="entry name" value="Homeodomain-like_sf"/>
</dbReference>
<dbReference type="PROSITE" id="PS50977">
    <property type="entry name" value="HTH_TETR_2"/>
    <property type="match status" value="1"/>
</dbReference>
<dbReference type="Proteomes" id="UP000596739">
    <property type="component" value="Unassembled WGS sequence"/>
</dbReference>
<dbReference type="RefSeq" id="WP_200268374.1">
    <property type="nucleotide sequence ID" value="NZ_JAENHN010000027.1"/>
</dbReference>
<dbReference type="PANTHER" id="PTHR47506:SF6">
    <property type="entry name" value="HTH-TYPE TRANSCRIPTIONAL REPRESSOR NEMR"/>
    <property type="match status" value="1"/>
</dbReference>
<evidence type="ECO:0000256" key="3">
    <source>
        <dbReference type="ARBA" id="ARBA00023163"/>
    </source>
</evidence>
<dbReference type="SUPFAM" id="SSF48498">
    <property type="entry name" value="Tetracyclin repressor-like, C-terminal domain"/>
    <property type="match status" value="1"/>
</dbReference>
<dbReference type="InterPro" id="IPR041612">
    <property type="entry name" value="YfiR_C"/>
</dbReference>
<comment type="caution">
    <text evidence="6">The sequence shown here is derived from an EMBL/GenBank/DDBJ whole genome shotgun (WGS) entry which is preliminary data.</text>
</comment>
<dbReference type="EMBL" id="JAENHN010000027">
    <property type="protein sequence ID" value="MBK1810796.1"/>
    <property type="molecule type" value="Genomic_DNA"/>
</dbReference>
<reference evidence="7" key="1">
    <citation type="submission" date="2021-01" db="EMBL/GenBank/DDBJ databases">
        <title>Genome public.</title>
        <authorList>
            <person name="Liu C."/>
            <person name="Sun Q."/>
        </authorList>
    </citation>
    <scope>NUCLEOTIDE SEQUENCE [LARGE SCALE GENOMIC DNA]</scope>
    <source>
        <strain evidence="7">YIM B02505</strain>
    </source>
</reference>
<dbReference type="PANTHER" id="PTHR47506">
    <property type="entry name" value="TRANSCRIPTIONAL REGULATORY PROTEIN"/>
    <property type="match status" value="1"/>
</dbReference>
<proteinExistence type="predicted"/>
<dbReference type="InterPro" id="IPR036271">
    <property type="entry name" value="Tet_transcr_reg_TetR-rel_C_sf"/>
</dbReference>
<evidence type="ECO:0000313" key="6">
    <source>
        <dbReference type="EMBL" id="MBK1810796.1"/>
    </source>
</evidence>
<organism evidence="6 7">
    <name type="scientific">Clostridium yunnanense</name>
    <dbReference type="NCBI Taxonomy" id="2800325"/>
    <lineage>
        <taxon>Bacteria</taxon>
        <taxon>Bacillati</taxon>
        <taxon>Bacillota</taxon>
        <taxon>Clostridia</taxon>
        <taxon>Eubacteriales</taxon>
        <taxon>Clostridiaceae</taxon>
        <taxon>Clostridium</taxon>
    </lineage>
</organism>
<name>A0ABS1EN50_9CLOT</name>
<dbReference type="Gene3D" id="1.10.10.60">
    <property type="entry name" value="Homeodomain-like"/>
    <property type="match status" value="1"/>
</dbReference>
<evidence type="ECO:0000256" key="4">
    <source>
        <dbReference type="PROSITE-ProRule" id="PRU00335"/>
    </source>
</evidence>
<accession>A0ABS1EN50</accession>
<keyword evidence="1" id="KW-0805">Transcription regulation</keyword>
<sequence length="191" mass="21819">MIKKGDQTRAEIIDSARKIFSVKGYSATTMKDFCEETGLSRGGLYRHFSSTKEIMIAMLDSDIINSRIQIENVISSGMSPKEVLRLLLEDQKEIIKERGGDLELAMYEFCKSEKDQEHYINNRFTSSAEIIKGILKYGQERNEFVDCDANETAKRIIFLLEGIRISSSIMNLSEELLEEQVNGIFKMVVKL</sequence>
<dbReference type="SUPFAM" id="SSF46689">
    <property type="entry name" value="Homeodomain-like"/>
    <property type="match status" value="1"/>
</dbReference>
<gene>
    <name evidence="6" type="ORF">JHL18_09120</name>
</gene>
<feature type="domain" description="HTH tetR-type" evidence="5">
    <location>
        <begin position="6"/>
        <end position="66"/>
    </location>
</feature>
<dbReference type="Pfam" id="PF00440">
    <property type="entry name" value="TetR_N"/>
    <property type="match status" value="1"/>
</dbReference>